<dbReference type="EMBL" id="QGMK01000109">
    <property type="protein sequence ID" value="TVY84168.1"/>
    <property type="molecule type" value="Genomic_DNA"/>
</dbReference>
<feature type="domain" description="3'-5' exoribonuclease Rv2179c-like" evidence="2">
    <location>
        <begin position="9"/>
        <end position="195"/>
    </location>
</feature>
<sequence>MGKKNFHTNIMLDLECAAINVYNPAIIEIAAIFFDPHTGEELDYFTTPVNLESSEKHGLVVQKDTVEIWLPKNIPETLQISKTTSITLPEALQKFSDFIANSHKATNKELMDRFCHEDSQVMIWGNGSASDNVWIDSAYTACNMTRPWKHYNNTCVRTFVKQCAFMTGRDFSREIGRRGAHHVALEDCKHQILYLVKARNHLMPRPQPVKRQLPTPEFSFSGKEGDNDFKNPAAKRVNHERE</sequence>
<dbReference type="InterPro" id="IPR036397">
    <property type="entry name" value="RNaseH_sf"/>
</dbReference>
<protein>
    <recommendedName>
        <fullName evidence="2">3'-5' exoribonuclease Rv2179c-like domain-containing protein</fullName>
    </recommendedName>
</protein>
<dbReference type="Proteomes" id="UP000469558">
    <property type="component" value="Unassembled WGS sequence"/>
</dbReference>
<feature type="region of interest" description="Disordered" evidence="1">
    <location>
        <begin position="205"/>
        <end position="242"/>
    </location>
</feature>
<gene>
    <name evidence="3" type="ORF">LSUE1_G004046</name>
</gene>
<reference evidence="3 4" key="1">
    <citation type="submission" date="2018-05" db="EMBL/GenBank/DDBJ databases">
        <title>Genome sequencing and assembly of the regulated plant pathogen Lachnellula willkommii and related sister species for the development of diagnostic species identification markers.</title>
        <authorList>
            <person name="Giroux E."/>
            <person name="Bilodeau G."/>
        </authorList>
    </citation>
    <scope>NUCLEOTIDE SEQUENCE [LARGE SCALE GENOMIC DNA]</scope>
    <source>
        <strain evidence="3 4">CBS 268.59</strain>
    </source>
</reference>
<dbReference type="SUPFAM" id="SSF53098">
    <property type="entry name" value="Ribonuclease H-like"/>
    <property type="match status" value="1"/>
</dbReference>
<name>A0A8T9CF17_9HELO</name>
<dbReference type="GO" id="GO:0003676">
    <property type="term" value="F:nucleic acid binding"/>
    <property type="evidence" value="ECO:0007669"/>
    <property type="project" value="InterPro"/>
</dbReference>
<evidence type="ECO:0000256" key="1">
    <source>
        <dbReference type="SAM" id="MobiDB-lite"/>
    </source>
</evidence>
<dbReference type="AlphaFoldDB" id="A0A8T9CF17"/>
<evidence type="ECO:0000259" key="2">
    <source>
        <dbReference type="Pfam" id="PF16473"/>
    </source>
</evidence>
<accession>A0A8T9CF17</accession>
<dbReference type="Gene3D" id="3.30.420.10">
    <property type="entry name" value="Ribonuclease H-like superfamily/Ribonuclease H"/>
    <property type="match status" value="1"/>
</dbReference>
<dbReference type="OrthoDB" id="3469147at2759"/>
<evidence type="ECO:0000313" key="4">
    <source>
        <dbReference type="Proteomes" id="UP000469558"/>
    </source>
</evidence>
<keyword evidence="4" id="KW-1185">Reference proteome</keyword>
<proteinExistence type="predicted"/>
<organism evidence="3 4">
    <name type="scientific">Lachnellula suecica</name>
    <dbReference type="NCBI Taxonomy" id="602035"/>
    <lineage>
        <taxon>Eukaryota</taxon>
        <taxon>Fungi</taxon>
        <taxon>Dikarya</taxon>
        <taxon>Ascomycota</taxon>
        <taxon>Pezizomycotina</taxon>
        <taxon>Leotiomycetes</taxon>
        <taxon>Helotiales</taxon>
        <taxon>Lachnaceae</taxon>
        <taxon>Lachnellula</taxon>
    </lineage>
</organism>
<dbReference type="Pfam" id="PF16473">
    <property type="entry name" value="Rv2179c-like"/>
    <property type="match status" value="1"/>
</dbReference>
<evidence type="ECO:0000313" key="3">
    <source>
        <dbReference type="EMBL" id="TVY84168.1"/>
    </source>
</evidence>
<dbReference type="InterPro" id="IPR012337">
    <property type="entry name" value="RNaseH-like_sf"/>
</dbReference>
<dbReference type="InterPro" id="IPR033390">
    <property type="entry name" value="Rv2179c-like"/>
</dbReference>
<comment type="caution">
    <text evidence="3">The sequence shown here is derived from an EMBL/GenBank/DDBJ whole genome shotgun (WGS) entry which is preliminary data.</text>
</comment>